<dbReference type="Proteomes" id="UP000321424">
    <property type="component" value="Unassembled WGS sequence"/>
</dbReference>
<feature type="transmembrane region" description="Helical" evidence="2">
    <location>
        <begin position="586"/>
        <end position="607"/>
    </location>
</feature>
<keyword evidence="2" id="KW-0472">Membrane</keyword>
<evidence type="ECO:0000256" key="1">
    <source>
        <dbReference type="SAM" id="MobiDB-lite"/>
    </source>
</evidence>
<feature type="region of interest" description="Disordered" evidence="1">
    <location>
        <begin position="1006"/>
        <end position="1036"/>
    </location>
</feature>
<name>A0A511MEE2_9NOCA</name>
<keyword evidence="2" id="KW-0812">Transmembrane</keyword>
<dbReference type="RefSeq" id="WP_147130255.1">
    <property type="nucleotide sequence ID" value="NZ_BJXA01000014.1"/>
</dbReference>
<feature type="compositionally biased region" description="Basic and acidic residues" evidence="1">
    <location>
        <begin position="974"/>
        <end position="992"/>
    </location>
</feature>
<dbReference type="AlphaFoldDB" id="A0A511MEE2"/>
<organism evidence="4 5">
    <name type="scientific">Nocardia ninae NBRC 108245</name>
    <dbReference type="NCBI Taxonomy" id="1210091"/>
    <lineage>
        <taxon>Bacteria</taxon>
        <taxon>Bacillati</taxon>
        <taxon>Actinomycetota</taxon>
        <taxon>Actinomycetes</taxon>
        <taxon>Mycobacteriales</taxon>
        <taxon>Nocardiaceae</taxon>
        <taxon>Nocardia</taxon>
    </lineage>
</organism>
<dbReference type="InterPro" id="IPR013491">
    <property type="entry name" value="Tape_meas_N"/>
</dbReference>
<keyword evidence="2" id="KW-1133">Transmembrane helix</keyword>
<keyword evidence="5" id="KW-1185">Reference proteome</keyword>
<sequence length="1267" mass="130954">MTSGGVNLATGYVSLVPETSKVAPGVEGAFVQAQGSADKAGRSLGSRFASGFGAVFKTAVTAGGIGAALFGGTALKSGLDRLTTIQNATTSLTTIMGSATEAGRLMDDIKKTVNGTPFNLDQFATVGKNLVAMNVPAAKVPGYLTAIGEAAAASGKGADGVEQVSAAFGKMAATGKVSLDQVWSVAEAGVPALAILANGFGVTTAEMQKMISKGAVPAERAMDILAKGIMEGSDGAAGATKAYAGTMAGLRQTLSGASGGFKAAMARFGAGILAPWLPVATTTLTGLAGGLDTLTPKIQTFSQRLADSHAVETFTGWISRLPATIERVTNSLGEFDFSKLTSGFTTVTDQLIKIGEAGAGGEDSGFLSTLTSGLAGLGGALGNLGVDTITVLTAALGSMSDILGVLAEHTGLVTPLLLGLAAAYATSQAAQTGFHIARIVQTPAMFAQLVVQRQLTAAMTAHTAALTANTVATGVNTGTQNTQTATTLRAKVAALASAAASRVATAATWLWNAALTANPIGIVIAAIAALVAGLVWFFTQTDTGRAIWETVWGAIQSALAAAWSYIQPIWDGFLDALGWVGDKVLWLGSVVSPVFGFIGSLISGWWSGVQGYFAAWKSALGEAGDIVSWWWTSVVQPVFGFVSDLISGWWAGVQVYLAAWRAGIGEAGDKVSWFADGLRAGWAIIGAAIETGKGWFTSLRDVVVSAIEKILEYWDRVKGVIGTVTDVAGRIGSSVLSILPGHADGGAIAGPGGPTSDSVVARLSAGEHVVTAREVASVGGQGAMYRLRAAMRSGALRFAAGGAVPRGIKDALAAARAVTGNPYEWGGVGPDRFDCSGFISFLQRVAMGMANPAVRLYTTLDLLAGRLAGLQAGLGPAGTLFQVGANADHMAASINGQPAESGGSHGTSRLGSPAVGATDAQFTNAFHLPNELIAGWAEGASDTGTAGKPGKEKKEWTDADQTNLESAQVSVEQAKQRRDKVYADTDKSDADRRQADLAVEKAEQKVLGLQQRKDDAASGTANGPAPQAPALERKFSDDEVARIDAQASVDSANTRRNEVYADPEASANDRLKADAELSRAQTKLDELGKSGSKIQGRVRNFVTDAAEIAFDALLEQLPFGLGETRWWTIDYTPLIAAGQSAAQKASAAIGPLPSFSAESIAAQLGYTPVAGQPPPEWWDKLRPKVFDRGGWLMPGETAINLSRRPEPVLSSPGQMQAFMGGFAAEPALDASVRIENLTTGMSASEFRREWALMTLDQRQRAKTWQGR</sequence>
<evidence type="ECO:0000313" key="5">
    <source>
        <dbReference type="Proteomes" id="UP000321424"/>
    </source>
</evidence>
<dbReference type="Pfam" id="PF20155">
    <property type="entry name" value="TMP_3"/>
    <property type="match status" value="1"/>
</dbReference>
<evidence type="ECO:0000259" key="3">
    <source>
        <dbReference type="Pfam" id="PF20155"/>
    </source>
</evidence>
<dbReference type="NCBIfam" id="TIGR02675">
    <property type="entry name" value="tape_meas_nterm"/>
    <property type="match status" value="1"/>
</dbReference>
<evidence type="ECO:0000313" key="4">
    <source>
        <dbReference type="EMBL" id="GEM38206.1"/>
    </source>
</evidence>
<feature type="compositionally biased region" description="Polar residues" evidence="1">
    <location>
        <begin position="959"/>
        <end position="973"/>
    </location>
</feature>
<gene>
    <name evidence="4" type="ORF">NN4_27250</name>
</gene>
<protein>
    <recommendedName>
        <fullName evidence="3">Tape measure protein N-terminal domain-containing protein</fullName>
    </recommendedName>
</protein>
<comment type="caution">
    <text evidence="4">The sequence shown here is derived from an EMBL/GenBank/DDBJ whole genome shotgun (WGS) entry which is preliminary data.</text>
</comment>
<dbReference type="InterPro" id="IPR038765">
    <property type="entry name" value="Papain-like_cys_pep_sf"/>
</dbReference>
<dbReference type="SUPFAM" id="SSF54001">
    <property type="entry name" value="Cysteine proteinases"/>
    <property type="match status" value="1"/>
</dbReference>
<feature type="transmembrane region" description="Helical" evidence="2">
    <location>
        <begin position="546"/>
        <end position="566"/>
    </location>
</feature>
<accession>A0A511MEE2</accession>
<dbReference type="EMBL" id="BJXA01000014">
    <property type="protein sequence ID" value="GEM38206.1"/>
    <property type="molecule type" value="Genomic_DNA"/>
</dbReference>
<reference evidence="4 5" key="1">
    <citation type="submission" date="2019-07" db="EMBL/GenBank/DDBJ databases">
        <title>Whole genome shotgun sequence of Nocardia ninae NBRC 108245.</title>
        <authorList>
            <person name="Hosoyama A."/>
            <person name="Uohara A."/>
            <person name="Ohji S."/>
            <person name="Ichikawa N."/>
        </authorList>
    </citation>
    <scope>NUCLEOTIDE SEQUENCE [LARGE SCALE GENOMIC DNA]</scope>
    <source>
        <strain evidence="4 5">NBRC 108245</strain>
    </source>
</reference>
<evidence type="ECO:0000256" key="2">
    <source>
        <dbReference type="SAM" id="Phobius"/>
    </source>
</evidence>
<feature type="transmembrane region" description="Helical" evidence="2">
    <location>
        <begin position="520"/>
        <end position="539"/>
    </location>
</feature>
<dbReference type="OrthoDB" id="4391734at2"/>
<feature type="domain" description="Tape measure protein N-terminal" evidence="3">
    <location>
        <begin position="77"/>
        <end position="261"/>
    </location>
</feature>
<dbReference type="Gene3D" id="3.90.1720.10">
    <property type="entry name" value="endopeptidase domain like (from Nostoc punctiforme)"/>
    <property type="match status" value="1"/>
</dbReference>
<feature type="region of interest" description="Disordered" evidence="1">
    <location>
        <begin position="893"/>
        <end position="913"/>
    </location>
</feature>
<feature type="region of interest" description="Disordered" evidence="1">
    <location>
        <begin position="939"/>
        <end position="992"/>
    </location>
</feature>
<proteinExistence type="predicted"/>